<proteinExistence type="predicted"/>
<name>A0ABZ2P1P0_9BRAD</name>
<accession>A0ABZ2P1P0</accession>
<organism evidence="1 2">
    <name type="scientific">Bradyrhizobium septentrionale</name>
    <dbReference type="NCBI Taxonomy" id="1404411"/>
    <lineage>
        <taxon>Bacteria</taxon>
        <taxon>Pseudomonadati</taxon>
        <taxon>Pseudomonadota</taxon>
        <taxon>Alphaproteobacteria</taxon>
        <taxon>Hyphomicrobiales</taxon>
        <taxon>Nitrobacteraceae</taxon>
        <taxon>Bradyrhizobium</taxon>
    </lineage>
</organism>
<gene>
    <name evidence="1" type="ORF">WDK88_02815</name>
</gene>
<reference evidence="1" key="2">
    <citation type="submission" date="2024-03" db="EMBL/GenBank/DDBJ databases">
        <authorList>
            <person name="Bromfield E.S.P."/>
            <person name="Cloutier S."/>
        </authorList>
    </citation>
    <scope>NUCLEOTIDE SEQUENCE</scope>
    <source>
        <strain evidence="1">5S5</strain>
    </source>
</reference>
<evidence type="ECO:0000313" key="1">
    <source>
        <dbReference type="EMBL" id="WXC80604.1"/>
    </source>
</evidence>
<protein>
    <submittedName>
        <fullName evidence="1">Uncharacterized protein</fullName>
    </submittedName>
</protein>
<evidence type="ECO:0000313" key="2">
    <source>
        <dbReference type="Proteomes" id="UP001432046"/>
    </source>
</evidence>
<reference evidence="1" key="1">
    <citation type="journal article" date="2021" name="Int. J. Syst. Evol. Microbiol.">
        <title>Bradyrhizobium septentrionale sp. nov. (sv. septentrionale) and Bradyrhizobium quebecense sp. nov. (sv. septentrionale) associated with legumes native to Canada possess rearranged symbiosis genes and numerous insertion sequences.</title>
        <authorList>
            <person name="Bromfield E.S.P."/>
            <person name="Cloutier S."/>
        </authorList>
    </citation>
    <scope>NUCLEOTIDE SEQUENCE</scope>
    <source>
        <strain evidence="1">5S5</strain>
    </source>
</reference>
<dbReference type="RefSeq" id="WP_224497036.1">
    <property type="nucleotide sequence ID" value="NZ_CP088285.1"/>
</dbReference>
<sequence length="170" mass="18632">MTFVTTDPDFRQMPLPLEMRFCFTMSNSASHVVPHAGVHDDASPALGFAGRRASRPECELTMRAAPRKSSRIELRMLAEAEKPARRRRLSATQKVALQEALAGRLQLYPRGYAARKTGPFHSRRAILGLVRAGLMSLSATARYAAVTKRAREIHADPTADGVVQGAMSSD</sequence>
<dbReference type="EMBL" id="CP147711">
    <property type="protein sequence ID" value="WXC80604.1"/>
    <property type="molecule type" value="Genomic_DNA"/>
</dbReference>
<keyword evidence="2" id="KW-1185">Reference proteome</keyword>
<dbReference type="Proteomes" id="UP001432046">
    <property type="component" value="Chromosome"/>
</dbReference>